<feature type="domain" description="HAMP" evidence="13">
    <location>
        <begin position="188"/>
        <end position="241"/>
    </location>
</feature>
<gene>
    <name evidence="14" type="primary">zraS_4</name>
    <name evidence="14" type="ORF">Pla133_20850</name>
</gene>
<dbReference type="GO" id="GO:0000155">
    <property type="term" value="F:phosphorelay sensor kinase activity"/>
    <property type="evidence" value="ECO:0007669"/>
    <property type="project" value="InterPro"/>
</dbReference>
<keyword evidence="15" id="KW-1185">Reference proteome</keyword>
<dbReference type="EMBL" id="CP036287">
    <property type="protein sequence ID" value="QDU67008.1"/>
    <property type="molecule type" value="Genomic_DNA"/>
</dbReference>
<dbReference type="PANTHER" id="PTHR43065:SF10">
    <property type="entry name" value="PEROXIDE STRESS-ACTIVATED HISTIDINE KINASE MAK3"/>
    <property type="match status" value="1"/>
</dbReference>
<dbReference type="CDD" id="cd06225">
    <property type="entry name" value="HAMP"/>
    <property type="match status" value="1"/>
</dbReference>
<evidence type="ECO:0000256" key="9">
    <source>
        <dbReference type="ARBA" id="ARBA00023012"/>
    </source>
</evidence>
<dbReference type="SMART" id="SM00387">
    <property type="entry name" value="HATPase_c"/>
    <property type="match status" value="1"/>
</dbReference>
<evidence type="ECO:0000256" key="6">
    <source>
        <dbReference type="ARBA" id="ARBA00022741"/>
    </source>
</evidence>
<dbReference type="GO" id="GO:0016020">
    <property type="term" value="C:membrane"/>
    <property type="evidence" value="ECO:0007669"/>
    <property type="project" value="UniProtKB-SubCell"/>
</dbReference>
<dbReference type="PROSITE" id="PS50109">
    <property type="entry name" value="HIS_KIN"/>
    <property type="match status" value="1"/>
</dbReference>
<keyword evidence="11" id="KW-0812">Transmembrane</keyword>
<evidence type="ECO:0000256" key="8">
    <source>
        <dbReference type="ARBA" id="ARBA00022840"/>
    </source>
</evidence>
<feature type="transmembrane region" description="Helical" evidence="11">
    <location>
        <begin position="6"/>
        <end position="30"/>
    </location>
</feature>
<evidence type="ECO:0000256" key="3">
    <source>
        <dbReference type="ARBA" id="ARBA00012438"/>
    </source>
</evidence>
<dbReference type="KEGG" id="pbap:Pla133_20850"/>
<dbReference type="Gene3D" id="3.30.565.10">
    <property type="entry name" value="Histidine kinase-like ATPase, C-terminal domain"/>
    <property type="match status" value="1"/>
</dbReference>
<evidence type="ECO:0000256" key="1">
    <source>
        <dbReference type="ARBA" id="ARBA00000085"/>
    </source>
</evidence>
<dbReference type="Gene3D" id="6.10.340.10">
    <property type="match status" value="1"/>
</dbReference>
<dbReference type="InterPro" id="IPR036097">
    <property type="entry name" value="HisK_dim/P_sf"/>
</dbReference>
<evidence type="ECO:0000256" key="7">
    <source>
        <dbReference type="ARBA" id="ARBA00022777"/>
    </source>
</evidence>
<comment type="catalytic activity">
    <reaction evidence="1">
        <text>ATP + protein L-histidine = ADP + protein N-phospho-L-histidine.</text>
        <dbReference type="EC" id="2.7.13.3"/>
    </reaction>
</comment>
<protein>
    <recommendedName>
        <fullName evidence="3">histidine kinase</fullName>
        <ecNumber evidence="3">2.7.13.3</ecNumber>
    </recommendedName>
</protein>
<feature type="region of interest" description="Disordered" evidence="10">
    <location>
        <begin position="412"/>
        <end position="432"/>
    </location>
</feature>
<keyword evidence="4" id="KW-0597">Phosphoprotein</keyword>
<reference evidence="14 15" key="1">
    <citation type="submission" date="2019-02" db="EMBL/GenBank/DDBJ databases">
        <title>Deep-cultivation of Planctomycetes and their phenomic and genomic characterization uncovers novel biology.</title>
        <authorList>
            <person name="Wiegand S."/>
            <person name="Jogler M."/>
            <person name="Boedeker C."/>
            <person name="Pinto D."/>
            <person name="Vollmers J."/>
            <person name="Rivas-Marin E."/>
            <person name="Kohn T."/>
            <person name="Peeters S.H."/>
            <person name="Heuer A."/>
            <person name="Rast P."/>
            <person name="Oberbeckmann S."/>
            <person name="Bunk B."/>
            <person name="Jeske O."/>
            <person name="Meyerdierks A."/>
            <person name="Storesund J.E."/>
            <person name="Kallscheuer N."/>
            <person name="Luecker S."/>
            <person name="Lage O.M."/>
            <person name="Pohl T."/>
            <person name="Merkel B.J."/>
            <person name="Hornburger P."/>
            <person name="Mueller R.-W."/>
            <person name="Bruemmer F."/>
            <person name="Labrenz M."/>
            <person name="Spormann A.M."/>
            <person name="Op den Camp H."/>
            <person name="Overmann J."/>
            <person name="Amann R."/>
            <person name="Jetten M.S.M."/>
            <person name="Mascher T."/>
            <person name="Medema M.H."/>
            <person name="Devos D.P."/>
            <person name="Kaster A.-K."/>
            <person name="Ovreas L."/>
            <person name="Rohde M."/>
            <person name="Galperin M.Y."/>
            <person name="Jogler C."/>
        </authorList>
    </citation>
    <scope>NUCLEOTIDE SEQUENCE [LARGE SCALE GENOMIC DNA]</scope>
    <source>
        <strain evidence="14 15">Pla133</strain>
    </source>
</reference>
<evidence type="ECO:0000313" key="14">
    <source>
        <dbReference type="EMBL" id="QDU67008.1"/>
    </source>
</evidence>
<dbReference type="PROSITE" id="PS50885">
    <property type="entry name" value="HAMP"/>
    <property type="match status" value="1"/>
</dbReference>
<keyword evidence="8" id="KW-0067">ATP-binding</keyword>
<evidence type="ECO:0000313" key="15">
    <source>
        <dbReference type="Proteomes" id="UP000316921"/>
    </source>
</evidence>
<dbReference type="InterPro" id="IPR003594">
    <property type="entry name" value="HATPase_dom"/>
</dbReference>
<dbReference type="SMART" id="SM00304">
    <property type="entry name" value="HAMP"/>
    <property type="match status" value="1"/>
</dbReference>
<feature type="domain" description="Histidine kinase" evidence="12">
    <location>
        <begin position="276"/>
        <end position="493"/>
    </location>
</feature>
<evidence type="ECO:0000256" key="10">
    <source>
        <dbReference type="SAM" id="MobiDB-lite"/>
    </source>
</evidence>
<dbReference type="InterPro" id="IPR005467">
    <property type="entry name" value="His_kinase_dom"/>
</dbReference>
<evidence type="ECO:0000256" key="4">
    <source>
        <dbReference type="ARBA" id="ARBA00022553"/>
    </source>
</evidence>
<evidence type="ECO:0000256" key="5">
    <source>
        <dbReference type="ARBA" id="ARBA00022679"/>
    </source>
</evidence>
<dbReference type="Gene3D" id="1.10.287.130">
    <property type="match status" value="1"/>
</dbReference>
<keyword evidence="5 14" id="KW-0808">Transferase</keyword>
<dbReference type="PANTHER" id="PTHR43065">
    <property type="entry name" value="SENSOR HISTIDINE KINASE"/>
    <property type="match status" value="1"/>
</dbReference>
<comment type="subcellular location">
    <subcellularLocation>
        <location evidence="2">Membrane</location>
    </subcellularLocation>
</comment>
<evidence type="ECO:0000256" key="2">
    <source>
        <dbReference type="ARBA" id="ARBA00004370"/>
    </source>
</evidence>
<dbReference type="InterPro" id="IPR003660">
    <property type="entry name" value="HAMP_dom"/>
</dbReference>
<dbReference type="InterPro" id="IPR004358">
    <property type="entry name" value="Sig_transdc_His_kin-like_C"/>
</dbReference>
<evidence type="ECO:0000259" key="12">
    <source>
        <dbReference type="PROSITE" id="PS50109"/>
    </source>
</evidence>
<keyword evidence="11" id="KW-1133">Transmembrane helix</keyword>
<organism evidence="14 15">
    <name type="scientific">Engelhardtia mirabilis</name>
    <dbReference type="NCBI Taxonomy" id="2528011"/>
    <lineage>
        <taxon>Bacteria</taxon>
        <taxon>Pseudomonadati</taxon>
        <taxon>Planctomycetota</taxon>
        <taxon>Planctomycetia</taxon>
        <taxon>Planctomycetia incertae sedis</taxon>
        <taxon>Engelhardtia</taxon>
    </lineage>
</organism>
<keyword evidence="11" id="KW-0472">Membrane</keyword>
<dbReference type="CDD" id="cd00082">
    <property type="entry name" value="HisKA"/>
    <property type="match status" value="1"/>
</dbReference>
<dbReference type="PRINTS" id="PR00344">
    <property type="entry name" value="BCTRLSENSOR"/>
</dbReference>
<proteinExistence type="predicted"/>
<dbReference type="Pfam" id="PF00672">
    <property type="entry name" value="HAMP"/>
    <property type="match status" value="1"/>
</dbReference>
<keyword evidence="6" id="KW-0547">Nucleotide-binding</keyword>
<feature type="transmembrane region" description="Helical" evidence="11">
    <location>
        <begin position="163"/>
        <end position="186"/>
    </location>
</feature>
<dbReference type="GO" id="GO:0005524">
    <property type="term" value="F:ATP binding"/>
    <property type="evidence" value="ECO:0007669"/>
    <property type="project" value="UniProtKB-KW"/>
</dbReference>
<dbReference type="InterPro" id="IPR036890">
    <property type="entry name" value="HATPase_C_sf"/>
</dbReference>
<dbReference type="InterPro" id="IPR003661">
    <property type="entry name" value="HisK_dim/P_dom"/>
</dbReference>
<dbReference type="Proteomes" id="UP000316921">
    <property type="component" value="Chromosome"/>
</dbReference>
<dbReference type="SUPFAM" id="SSF158472">
    <property type="entry name" value="HAMP domain-like"/>
    <property type="match status" value="1"/>
</dbReference>
<evidence type="ECO:0000259" key="13">
    <source>
        <dbReference type="PROSITE" id="PS50885"/>
    </source>
</evidence>
<sequence length="498" mass="54006">MGKPGLGTRVFLVVAGVNAGVFGVAGGVLFERLSSARNEVAVELADNLVATLRSSVRSDEANVTSILEWPGWKEVDDAVLVDRNLRDDRGALRPRGVLVHPVGSSRRDPGLDMKQLLAELEACVVEEQEFRVAGGRALPIAAGNNVWGAVWLRMRGREDVGQAVQTLLPWFMLSTVLLTGGTFLAVRRLVLVPVERLVAGSDAVRRGDLSARVPETGRDDELGELIVSFNAMTARVEGFNRELEQRVTEATAQARRAEHEAMIQRRLAAMGELAAGIAHEINNPLGGLLNAVEALRREELPDERRARYLDLLRDGLERIGITVGQVLRMAPRETRPDRVELLDVVEDALALVRHRAESEGVTIERVVDEGAAPTTVLGARNELGQALLNLLVNALDALADRGRPGRVTIRLSGDESESPPSLRLSVQDDGPGVDAETLERATDLFFSTKEVGRGSGLGLSIVHNVADSHGGRLELASEVGRFFRATLVVPRARREGRT</sequence>
<accession>A0A518BJ64</accession>
<dbReference type="EC" id="2.7.13.3" evidence="3"/>
<dbReference type="Pfam" id="PF02518">
    <property type="entry name" value="HATPase_c"/>
    <property type="match status" value="1"/>
</dbReference>
<name>A0A518BJ64_9BACT</name>
<dbReference type="AlphaFoldDB" id="A0A518BJ64"/>
<dbReference type="SMART" id="SM00388">
    <property type="entry name" value="HisKA"/>
    <property type="match status" value="1"/>
</dbReference>
<dbReference type="SUPFAM" id="SSF55874">
    <property type="entry name" value="ATPase domain of HSP90 chaperone/DNA topoisomerase II/histidine kinase"/>
    <property type="match status" value="1"/>
</dbReference>
<evidence type="ECO:0000256" key="11">
    <source>
        <dbReference type="SAM" id="Phobius"/>
    </source>
</evidence>
<dbReference type="SUPFAM" id="SSF47384">
    <property type="entry name" value="Homodimeric domain of signal transducing histidine kinase"/>
    <property type="match status" value="1"/>
</dbReference>
<dbReference type="RefSeq" id="WP_419192327.1">
    <property type="nucleotide sequence ID" value="NZ_CP036287.1"/>
</dbReference>
<keyword evidence="9" id="KW-0902">Two-component regulatory system</keyword>
<dbReference type="Pfam" id="PF00512">
    <property type="entry name" value="HisKA"/>
    <property type="match status" value="1"/>
</dbReference>
<keyword evidence="7" id="KW-0418">Kinase</keyword>